<dbReference type="Gene3D" id="3.40.109.10">
    <property type="entry name" value="NADH Oxidase"/>
    <property type="match status" value="1"/>
</dbReference>
<protein>
    <submittedName>
        <fullName evidence="7">Nitroreductase</fullName>
    </submittedName>
</protein>
<dbReference type="PANTHER" id="PTHR43673">
    <property type="entry name" value="NAD(P)H NITROREDUCTASE YDGI-RELATED"/>
    <property type="match status" value="1"/>
</dbReference>
<dbReference type="CDD" id="cd02136">
    <property type="entry name" value="PnbA_NfnB-like"/>
    <property type="match status" value="1"/>
</dbReference>
<evidence type="ECO:0000256" key="1">
    <source>
        <dbReference type="ARBA" id="ARBA00001917"/>
    </source>
</evidence>
<gene>
    <name evidence="7" type="ORF">UA74_21965</name>
</gene>
<evidence type="ECO:0000259" key="6">
    <source>
        <dbReference type="Pfam" id="PF00881"/>
    </source>
</evidence>
<keyword evidence="5" id="KW-0560">Oxidoreductase</keyword>
<accession>A0AAC9PTV8</accession>
<evidence type="ECO:0000256" key="2">
    <source>
        <dbReference type="ARBA" id="ARBA00007118"/>
    </source>
</evidence>
<keyword evidence="8" id="KW-1185">Reference proteome</keyword>
<evidence type="ECO:0000313" key="7">
    <source>
        <dbReference type="EMBL" id="APU16415.1"/>
    </source>
</evidence>
<dbReference type="EMBL" id="CP016076">
    <property type="protein sequence ID" value="APU16415.1"/>
    <property type="molecule type" value="Genomic_DNA"/>
</dbReference>
<keyword evidence="4" id="KW-0288">FMN</keyword>
<sequence length="228" mass="24358">MTTVTSGLPDAAEQLIRGRRATRAFLPDPVPDETIEAVFALAGAAPSNSNAQPWQVEVVSGGARDDLAEALMSADRAGRRTVDFPYSEDIYSSVHHRRRAAFGAAVYSALGIGRDTHDLRAAYDAQSLRFYDAPHVALLYAPESGDARLTADVGMYAQTLLLAMTAYGVSSCPQALLSFYADTVRETLGVTGGKLLFGVSFGYADPAAAINAVTVGRESLEETTRFHH</sequence>
<evidence type="ECO:0000313" key="8">
    <source>
        <dbReference type="Proteomes" id="UP000185511"/>
    </source>
</evidence>
<evidence type="ECO:0000256" key="4">
    <source>
        <dbReference type="ARBA" id="ARBA00022643"/>
    </source>
</evidence>
<evidence type="ECO:0000256" key="3">
    <source>
        <dbReference type="ARBA" id="ARBA00022630"/>
    </source>
</evidence>
<proteinExistence type="inferred from homology"/>
<dbReference type="GO" id="GO:0016491">
    <property type="term" value="F:oxidoreductase activity"/>
    <property type="evidence" value="ECO:0007669"/>
    <property type="project" value="UniProtKB-KW"/>
</dbReference>
<dbReference type="RefSeq" id="WP_075765344.1">
    <property type="nucleotide sequence ID" value="NZ_CP016076.1"/>
</dbReference>
<reference evidence="8" key="1">
    <citation type="submission" date="2016-06" db="EMBL/GenBank/DDBJ databases">
        <title>Complete genome sequence of Actinoalloteichus fjordicus DSM 46855 (=ADI127-17), type strain of the new species Actinoalloteichus fjordicus.</title>
        <authorList>
            <person name="Ruckert C."/>
            <person name="Nouioui I."/>
            <person name="Willmese J."/>
            <person name="van Wezel G."/>
            <person name="Klenk H.-P."/>
            <person name="Kalinowski J."/>
            <person name="Zotchev S.B."/>
        </authorList>
    </citation>
    <scope>NUCLEOTIDE SEQUENCE [LARGE SCALE GENOMIC DNA]</scope>
    <source>
        <strain evidence="8">ADI127-7</strain>
    </source>
</reference>
<keyword evidence="3" id="KW-0285">Flavoprotein</keyword>
<dbReference type="KEGG" id="acad:UA74_21965"/>
<dbReference type="InterPro" id="IPR029479">
    <property type="entry name" value="Nitroreductase"/>
</dbReference>
<comment type="similarity">
    <text evidence="2">Belongs to the nitroreductase family.</text>
</comment>
<dbReference type="AlphaFoldDB" id="A0AAC9PTV8"/>
<organism evidence="7 8">
    <name type="scientific">Actinoalloteichus fjordicus</name>
    <dbReference type="NCBI Taxonomy" id="1612552"/>
    <lineage>
        <taxon>Bacteria</taxon>
        <taxon>Bacillati</taxon>
        <taxon>Actinomycetota</taxon>
        <taxon>Actinomycetes</taxon>
        <taxon>Pseudonocardiales</taxon>
        <taxon>Pseudonocardiaceae</taxon>
        <taxon>Actinoalloteichus</taxon>
    </lineage>
</organism>
<dbReference type="PANTHER" id="PTHR43673:SF2">
    <property type="entry name" value="NITROREDUCTASE"/>
    <property type="match status" value="1"/>
</dbReference>
<dbReference type="Proteomes" id="UP000185511">
    <property type="component" value="Chromosome"/>
</dbReference>
<evidence type="ECO:0000256" key="5">
    <source>
        <dbReference type="ARBA" id="ARBA00023002"/>
    </source>
</evidence>
<name>A0AAC9PTV8_9PSEU</name>
<dbReference type="Pfam" id="PF00881">
    <property type="entry name" value="Nitroreductase"/>
    <property type="match status" value="1"/>
</dbReference>
<dbReference type="SUPFAM" id="SSF55469">
    <property type="entry name" value="FMN-dependent nitroreductase-like"/>
    <property type="match status" value="1"/>
</dbReference>
<feature type="domain" description="Nitroreductase" evidence="6">
    <location>
        <begin position="16"/>
        <end position="203"/>
    </location>
</feature>
<dbReference type="InterPro" id="IPR000415">
    <property type="entry name" value="Nitroreductase-like"/>
</dbReference>
<comment type="cofactor">
    <cofactor evidence="1">
        <name>FMN</name>
        <dbReference type="ChEBI" id="CHEBI:58210"/>
    </cofactor>
</comment>